<reference evidence="1" key="1">
    <citation type="submission" date="2014-11" db="EMBL/GenBank/DDBJ databases">
        <authorList>
            <person name="Amaro Gonzalez C."/>
        </authorList>
    </citation>
    <scope>NUCLEOTIDE SEQUENCE</scope>
</reference>
<protein>
    <submittedName>
        <fullName evidence="1">Uncharacterized protein</fullName>
    </submittedName>
</protein>
<organism evidence="1">
    <name type="scientific">Anguilla anguilla</name>
    <name type="common">European freshwater eel</name>
    <name type="synonym">Muraena anguilla</name>
    <dbReference type="NCBI Taxonomy" id="7936"/>
    <lineage>
        <taxon>Eukaryota</taxon>
        <taxon>Metazoa</taxon>
        <taxon>Chordata</taxon>
        <taxon>Craniata</taxon>
        <taxon>Vertebrata</taxon>
        <taxon>Euteleostomi</taxon>
        <taxon>Actinopterygii</taxon>
        <taxon>Neopterygii</taxon>
        <taxon>Teleostei</taxon>
        <taxon>Anguilliformes</taxon>
        <taxon>Anguillidae</taxon>
        <taxon>Anguilla</taxon>
    </lineage>
</organism>
<name>A0A0E9WSJ6_ANGAN</name>
<dbReference type="EMBL" id="GBXM01016129">
    <property type="protein sequence ID" value="JAH92448.1"/>
    <property type="molecule type" value="Transcribed_RNA"/>
</dbReference>
<dbReference type="AlphaFoldDB" id="A0A0E9WSJ6"/>
<accession>A0A0E9WSJ6</accession>
<proteinExistence type="predicted"/>
<sequence>MKCISLVVCLVPLSKLSVYHFDHFFCIALILVIGQQHPIQYQT</sequence>
<reference evidence="1" key="2">
    <citation type="journal article" date="2015" name="Fish Shellfish Immunol.">
        <title>Early steps in the European eel (Anguilla anguilla)-Vibrio vulnificus interaction in the gills: Role of the RtxA13 toxin.</title>
        <authorList>
            <person name="Callol A."/>
            <person name="Pajuelo D."/>
            <person name="Ebbesson L."/>
            <person name="Teles M."/>
            <person name="MacKenzie S."/>
            <person name="Amaro C."/>
        </authorList>
    </citation>
    <scope>NUCLEOTIDE SEQUENCE</scope>
</reference>
<evidence type="ECO:0000313" key="1">
    <source>
        <dbReference type="EMBL" id="JAH92448.1"/>
    </source>
</evidence>